<dbReference type="PROSITE" id="PS00924">
    <property type="entry name" value="ASP_GLU_RACEMASE_2"/>
    <property type="match status" value="1"/>
</dbReference>
<dbReference type="InterPro" id="IPR001920">
    <property type="entry name" value="Asp/Glu_race"/>
</dbReference>
<dbReference type="PANTHER" id="PTHR21198:SF2">
    <property type="entry name" value="GLUTAMATE RACEMASE"/>
    <property type="match status" value="1"/>
</dbReference>
<dbReference type="AlphaFoldDB" id="A0A1B1YG38"/>
<keyword evidence="4 7" id="KW-0573">Peptidoglycan synthesis</keyword>
<sequence>MDNRPIGVFDSGLGGLTVVKEIMKQLPSESIIYFGDDGRAPYGTKSRETVIQYTKQDMAFLLSMDVKLLVAACNTISAVALPELSTTVGVPVLGVIESGAKSALKKTKHGRIGVIATPATIQSGVYYEAIKKVNPGVQIFSKACPLFVNLAEEGWWDNEIARMVAEEYLKELKQAQIDTLVLGCTHYPLLADTIRKVMGDDVVLVSSAEELAVALKETLRKENLESRNETATYRYYTSDSVEKFKKLGKMILGQEIANIERVDLENY</sequence>
<accession>A0A1B1YG38</accession>
<evidence type="ECO:0000256" key="4">
    <source>
        <dbReference type="ARBA" id="ARBA00022984"/>
    </source>
</evidence>
<dbReference type="InterPro" id="IPR015942">
    <property type="entry name" value="Asp/Glu/hydantoin_racemase"/>
</dbReference>
<dbReference type="OrthoDB" id="9801055at2"/>
<keyword evidence="6 7" id="KW-0961">Cell wall biogenesis/degradation</keyword>
<keyword evidence="3 7" id="KW-0133">Cell shape</keyword>
<evidence type="ECO:0000256" key="1">
    <source>
        <dbReference type="ARBA" id="ARBA00001602"/>
    </source>
</evidence>
<reference evidence="8 9" key="1">
    <citation type="submission" date="2016-02" db="EMBL/GenBank/DDBJ databases">
        <title>Comparison of Clostridium stercorarium subspecies using comparative genomics and transcriptomics.</title>
        <authorList>
            <person name="Schellenberg J."/>
            <person name="Thallinger G."/>
            <person name="Levin D.B."/>
            <person name="Zhang X."/>
            <person name="Alvare G."/>
            <person name="Fristensky B."/>
            <person name="Sparling R."/>
        </authorList>
    </citation>
    <scope>NUCLEOTIDE SEQUENCE [LARGE SCALE GENOMIC DNA]</scope>
    <source>
        <strain evidence="8 9">DSM 2910</strain>
    </source>
</reference>
<keyword evidence="5 7" id="KW-0413">Isomerase</keyword>
<dbReference type="GO" id="GO:0008360">
    <property type="term" value="P:regulation of cell shape"/>
    <property type="evidence" value="ECO:0007669"/>
    <property type="project" value="UniProtKB-KW"/>
</dbReference>
<dbReference type="Proteomes" id="UP000092971">
    <property type="component" value="Chromosome"/>
</dbReference>
<dbReference type="HAMAP" id="MF_00258">
    <property type="entry name" value="Glu_racemase"/>
    <property type="match status" value="1"/>
</dbReference>
<gene>
    <name evidence="7" type="primary">murI</name>
    <name evidence="8" type="ORF">CSTERTH_12135</name>
</gene>
<feature type="binding site" evidence="7">
    <location>
        <begin position="74"/>
        <end position="75"/>
    </location>
    <ligand>
        <name>substrate</name>
    </ligand>
</feature>
<comment type="pathway">
    <text evidence="7">Cell wall biogenesis; peptidoglycan biosynthesis.</text>
</comment>
<protein>
    <recommendedName>
        <fullName evidence="2 7">Glutamate racemase</fullName>
        <ecNumber evidence="2 7">5.1.1.3</ecNumber>
    </recommendedName>
</protein>
<dbReference type="RefSeq" id="WP_015360167.1">
    <property type="nucleotide sequence ID" value="NZ_CP014672.1"/>
</dbReference>
<feature type="binding site" evidence="7">
    <location>
        <begin position="42"/>
        <end position="43"/>
    </location>
    <ligand>
        <name>substrate</name>
    </ligand>
</feature>
<dbReference type="Gene3D" id="3.40.50.1860">
    <property type="match status" value="2"/>
</dbReference>
<dbReference type="FunFam" id="3.40.50.1860:FF:000001">
    <property type="entry name" value="Glutamate racemase"/>
    <property type="match status" value="1"/>
</dbReference>
<evidence type="ECO:0000313" key="8">
    <source>
        <dbReference type="EMBL" id="ANW99731.1"/>
    </source>
</evidence>
<dbReference type="InterPro" id="IPR033134">
    <property type="entry name" value="Asp/Glu_racemase_AS_2"/>
</dbReference>
<feature type="active site" description="Proton donor/acceptor" evidence="7">
    <location>
        <position position="73"/>
    </location>
</feature>
<dbReference type="PANTHER" id="PTHR21198">
    <property type="entry name" value="GLUTAMATE RACEMASE"/>
    <property type="match status" value="1"/>
</dbReference>
<dbReference type="GO" id="GO:0008881">
    <property type="term" value="F:glutamate racemase activity"/>
    <property type="evidence" value="ECO:0007669"/>
    <property type="project" value="UniProtKB-UniRule"/>
</dbReference>
<feature type="active site" description="Proton donor/acceptor" evidence="7">
    <location>
        <position position="184"/>
    </location>
</feature>
<evidence type="ECO:0000256" key="3">
    <source>
        <dbReference type="ARBA" id="ARBA00022960"/>
    </source>
</evidence>
<feature type="binding site" evidence="7">
    <location>
        <begin position="10"/>
        <end position="11"/>
    </location>
    <ligand>
        <name>substrate</name>
    </ligand>
</feature>
<dbReference type="EMBL" id="CP014672">
    <property type="protein sequence ID" value="ANW99731.1"/>
    <property type="molecule type" value="Genomic_DNA"/>
</dbReference>
<organism evidence="8 9">
    <name type="scientific">Thermoclostridium stercorarium subsp. thermolacticum DSM 2910</name>
    <dbReference type="NCBI Taxonomy" id="1121336"/>
    <lineage>
        <taxon>Bacteria</taxon>
        <taxon>Bacillati</taxon>
        <taxon>Bacillota</taxon>
        <taxon>Clostridia</taxon>
        <taxon>Eubacteriales</taxon>
        <taxon>Oscillospiraceae</taxon>
        <taxon>Thermoclostridium</taxon>
    </lineage>
</organism>
<dbReference type="GO" id="GO:0009252">
    <property type="term" value="P:peptidoglycan biosynthetic process"/>
    <property type="evidence" value="ECO:0007669"/>
    <property type="project" value="UniProtKB-UniRule"/>
</dbReference>
<evidence type="ECO:0000256" key="5">
    <source>
        <dbReference type="ARBA" id="ARBA00023235"/>
    </source>
</evidence>
<comment type="similarity">
    <text evidence="7">Belongs to the aspartate/glutamate racemases family.</text>
</comment>
<proteinExistence type="inferred from homology"/>
<evidence type="ECO:0000256" key="7">
    <source>
        <dbReference type="HAMAP-Rule" id="MF_00258"/>
    </source>
</evidence>
<dbReference type="InterPro" id="IPR004391">
    <property type="entry name" value="Glu_race"/>
</dbReference>
<name>A0A1B1YG38_THEST</name>
<comment type="function">
    <text evidence="7">Provides the (R)-glutamate required for cell wall biosynthesis.</text>
</comment>
<dbReference type="SUPFAM" id="SSF53681">
    <property type="entry name" value="Aspartate/glutamate racemase"/>
    <property type="match status" value="2"/>
</dbReference>
<evidence type="ECO:0000256" key="6">
    <source>
        <dbReference type="ARBA" id="ARBA00023316"/>
    </source>
</evidence>
<dbReference type="EC" id="5.1.1.3" evidence="2 7"/>
<evidence type="ECO:0000256" key="2">
    <source>
        <dbReference type="ARBA" id="ARBA00013090"/>
    </source>
</evidence>
<evidence type="ECO:0000313" key="9">
    <source>
        <dbReference type="Proteomes" id="UP000092971"/>
    </source>
</evidence>
<dbReference type="GO" id="GO:0071555">
    <property type="term" value="P:cell wall organization"/>
    <property type="evidence" value="ECO:0007669"/>
    <property type="project" value="UniProtKB-KW"/>
</dbReference>
<comment type="catalytic activity">
    <reaction evidence="1 7">
        <text>L-glutamate = D-glutamate</text>
        <dbReference type="Rhea" id="RHEA:12813"/>
        <dbReference type="ChEBI" id="CHEBI:29985"/>
        <dbReference type="ChEBI" id="CHEBI:29986"/>
        <dbReference type="EC" id="5.1.1.3"/>
    </reaction>
</comment>
<dbReference type="Pfam" id="PF01177">
    <property type="entry name" value="Asp_Glu_race"/>
    <property type="match status" value="1"/>
</dbReference>
<dbReference type="UniPathway" id="UPA00219"/>
<dbReference type="NCBIfam" id="TIGR00067">
    <property type="entry name" value="glut_race"/>
    <property type="match status" value="1"/>
</dbReference>
<feature type="binding site" evidence="7">
    <location>
        <begin position="185"/>
        <end position="186"/>
    </location>
    <ligand>
        <name>substrate</name>
    </ligand>
</feature>